<dbReference type="AlphaFoldDB" id="A0A091E1I8"/>
<proteinExistence type="predicted"/>
<feature type="region of interest" description="Disordered" evidence="1">
    <location>
        <begin position="47"/>
        <end position="68"/>
    </location>
</feature>
<gene>
    <name evidence="2" type="ORF">H920_02184</name>
</gene>
<keyword evidence="3" id="KW-1185">Reference proteome</keyword>
<name>A0A091E1I8_FUKDA</name>
<feature type="compositionally biased region" description="Basic and acidic residues" evidence="1">
    <location>
        <begin position="54"/>
        <end position="68"/>
    </location>
</feature>
<protein>
    <submittedName>
        <fullName evidence="2">Uncharacterized protein</fullName>
    </submittedName>
</protein>
<evidence type="ECO:0000313" key="3">
    <source>
        <dbReference type="Proteomes" id="UP000028990"/>
    </source>
</evidence>
<sequence length="68" mass="7708">MTTVQYIEAAPTVQLKTLTGKGRRQLLQKVLLDLVSQEGWFMQNACHPSGSKKAARENFLKGDFENRK</sequence>
<reference evidence="2 3" key="1">
    <citation type="submission" date="2013-11" db="EMBL/GenBank/DDBJ databases">
        <title>The Damaraland mole rat (Fukomys damarensis) genome and evolution of African mole rats.</title>
        <authorList>
            <person name="Gladyshev V.N."/>
            <person name="Fang X."/>
        </authorList>
    </citation>
    <scope>NUCLEOTIDE SEQUENCE [LARGE SCALE GENOMIC DNA]</scope>
    <source>
        <tissue evidence="2">Liver</tissue>
    </source>
</reference>
<accession>A0A091E1I8</accession>
<evidence type="ECO:0000313" key="2">
    <source>
        <dbReference type="EMBL" id="KFO36435.1"/>
    </source>
</evidence>
<organism evidence="2 3">
    <name type="scientific">Fukomys damarensis</name>
    <name type="common">Damaraland mole rat</name>
    <name type="synonym">Cryptomys damarensis</name>
    <dbReference type="NCBI Taxonomy" id="885580"/>
    <lineage>
        <taxon>Eukaryota</taxon>
        <taxon>Metazoa</taxon>
        <taxon>Chordata</taxon>
        <taxon>Craniata</taxon>
        <taxon>Vertebrata</taxon>
        <taxon>Euteleostomi</taxon>
        <taxon>Mammalia</taxon>
        <taxon>Eutheria</taxon>
        <taxon>Euarchontoglires</taxon>
        <taxon>Glires</taxon>
        <taxon>Rodentia</taxon>
        <taxon>Hystricomorpha</taxon>
        <taxon>Bathyergidae</taxon>
        <taxon>Fukomys</taxon>
    </lineage>
</organism>
<evidence type="ECO:0000256" key="1">
    <source>
        <dbReference type="SAM" id="MobiDB-lite"/>
    </source>
</evidence>
<dbReference type="Proteomes" id="UP000028990">
    <property type="component" value="Unassembled WGS sequence"/>
</dbReference>
<dbReference type="EMBL" id="KN121427">
    <property type="protein sequence ID" value="KFO36435.1"/>
    <property type="molecule type" value="Genomic_DNA"/>
</dbReference>